<keyword evidence="2" id="KW-0560">Oxidoreductase</keyword>
<evidence type="ECO:0000256" key="2">
    <source>
        <dbReference type="ARBA" id="ARBA00023033"/>
    </source>
</evidence>
<dbReference type="InterPro" id="IPR001128">
    <property type="entry name" value="Cyt_P450"/>
</dbReference>
<dbReference type="PANTHER" id="PTHR24284">
    <property type="entry name" value="CYTOCHROME P450 FAMILY"/>
    <property type="match status" value="1"/>
</dbReference>
<dbReference type="Gene3D" id="1.10.630.10">
    <property type="entry name" value="Cytochrome P450"/>
    <property type="match status" value="1"/>
</dbReference>
<evidence type="ECO:0000313" key="3">
    <source>
        <dbReference type="EMBL" id="GMR61406.1"/>
    </source>
</evidence>
<accession>A0AAN5DE98</accession>
<dbReference type="Pfam" id="PF00067">
    <property type="entry name" value="p450"/>
    <property type="match status" value="1"/>
</dbReference>
<dbReference type="PANTHER" id="PTHR24284:SF1">
    <property type="entry name" value="CYTOCHROME P450 FAMILY"/>
    <property type="match status" value="1"/>
</dbReference>
<name>A0AAN5DE98_9BILA</name>
<dbReference type="InterPro" id="IPR036396">
    <property type="entry name" value="Cyt_P450_sf"/>
</dbReference>
<gene>
    <name evidence="3" type="ORF">PMAYCL1PPCAC_31601</name>
</gene>
<organism evidence="3 4">
    <name type="scientific">Pristionchus mayeri</name>
    <dbReference type="NCBI Taxonomy" id="1317129"/>
    <lineage>
        <taxon>Eukaryota</taxon>
        <taxon>Metazoa</taxon>
        <taxon>Ecdysozoa</taxon>
        <taxon>Nematoda</taxon>
        <taxon>Chromadorea</taxon>
        <taxon>Rhabditida</taxon>
        <taxon>Rhabditina</taxon>
        <taxon>Diplogasteromorpha</taxon>
        <taxon>Diplogasteroidea</taxon>
        <taxon>Neodiplogasteridae</taxon>
        <taxon>Pristionchus</taxon>
    </lineage>
</organism>
<dbReference type="GO" id="GO:0016705">
    <property type="term" value="F:oxidoreductase activity, acting on paired donors, with incorporation or reduction of molecular oxygen"/>
    <property type="evidence" value="ECO:0007669"/>
    <property type="project" value="InterPro"/>
</dbReference>
<comment type="caution">
    <text evidence="3">The sequence shown here is derived from an EMBL/GenBank/DDBJ whole genome shotgun (WGS) entry which is preliminary data.</text>
</comment>
<dbReference type="GO" id="GO:0020037">
    <property type="term" value="F:heme binding"/>
    <property type="evidence" value="ECO:0007669"/>
    <property type="project" value="InterPro"/>
</dbReference>
<dbReference type="SUPFAM" id="SSF48264">
    <property type="entry name" value="Cytochrome P450"/>
    <property type="match status" value="1"/>
</dbReference>
<feature type="non-terminal residue" evidence="3">
    <location>
        <position position="71"/>
    </location>
</feature>
<protein>
    <recommendedName>
        <fullName evidence="5">Cytochrome P450</fullName>
    </recommendedName>
</protein>
<evidence type="ECO:0008006" key="5">
    <source>
        <dbReference type="Google" id="ProtNLM"/>
    </source>
</evidence>
<sequence length="71" mass="8127">FAQAYKQRMGQSEHLTQTHLMATCSDFFVAGMETTAATLRWAMLFFAKNQQAQEKLRKEMLEVVGTDRAPE</sequence>
<keyword evidence="4" id="KW-1185">Reference proteome</keyword>
<keyword evidence="2" id="KW-0503">Monooxygenase</keyword>
<reference evidence="4" key="1">
    <citation type="submission" date="2022-10" db="EMBL/GenBank/DDBJ databases">
        <title>Genome assembly of Pristionchus species.</title>
        <authorList>
            <person name="Yoshida K."/>
            <person name="Sommer R.J."/>
        </authorList>
    </citation>
    <scope>NUCLEOTIDE SEQUENCE [LARGE SCALE GENOMIC DNA]</scope>
    <source>
        <strain evidence="4">RS5460</strain>
    </source>
</reference>
<evidence type="ECO:0000256" key="1">
    <source>
        <dbReference type="ARBA" id="ARBA00010617"/>
    </source>
</evidence>
<dbReference type="EMBL" id="BTRK01000006">
    <property type="protein sequence ID" value="GMR61406.1"/>
    <property type="molecule type" value="Genomic_DNA"/>
</dbReference>
<dbReference type="InterPro" id="IPR002401">
    <property type="entry name" value="Cyt_P450_E_grp-I"/>
</dbReference>
<evidence type="ECO:0000313" key="4">
    <source>
        <dbReference type="Proteomes" id="UP001328107"/>
    </source>
</evidence>
<comment type="similarity">
    <text evidence="1">Belongs to the cytochrome P450 family.</text>
</comment>
<dbReference type="PRINTS" id="PR00463">
    <property type="entry name" value="EP450I"/>
</dbReference>
<dbReference type="AlphaFoldDB" id="A0AAN5DE98"/>
<dbReference type="GO" id="GO:0004497">
    <property type="term" value="F:monooxygenase activity"/>
    <property type="evidence" value="ECO:0007669"/>
    <property type="project" value="UniProtKB-KW"/>
</dbReference>
<dbReference type="Proteomes" id="UP001328107">
    <property type="component" value="Unassembled WGS sequence"/>
</dbReference>
<dbReference type="GO" id="GO:0005506">
    <property type="term" value="F:iron ion binding"/>
    <property type="evidence" value="ECO:0007669"/>
    <property type="project" value="InterPro"/>
</dbReference>
<feature type="non-terminal residue" evidence="3">
    <location>
        <position position="1"/>
    </location>
</feature>
<proteinExistence type="inferred from homology"/>